<protein>
    <submittedName>
        <fullName evidence="1">Uncharacterized protein</fullName>
    </submittedName>
</protein>
<comment type="caution">
    <text evidence="1">The sequence shown here is derived from an EMBL/GenBank/DDBJ whole genome shotgun (WGS) entry which is preliminary data.</text>
</comment>
<organism evidence="1 2">
    <name type="scientific">Bacillus thuringiensis</name>
    <dbReference type="NCBI Taxonomy" id="1428"/>
    <lineage>
        <taxon>Bacteria</taxon>
        <taxon>Bacillati</taxon>
        <taxon>Bacillota</taxon>
        <taxon>Bacilli</taxon>
        <taxon>Bacillales</taxon>
        <taxon>Bacillaceae</taxon>
        <taxon>Bacillus</taxon>
        <taxon>Bacillus cereus group</taxon>
    </lineage>
</organism>
<dbReference type="AlphaFoldDB" id="A0ABD6SD58"/>
<gene>
    <name evidence="1" type="ORF">CN495_08890</name>
</gene>
<accession>A0ABD6SD58</accession>
<evidence type="ECO:0000313" key="1">
    <source>
        <dbReference type="EMBL" id="PER55857.1"/>
    </source>
</evidence>
<reference evidence="1 2" key="1">
    <citation type="submission" date="2017-09" db="EMBL/GenBank/DDBJ databases">
        <title>Large-scale bioinformatics analysis of Bacillus genomes uncovers conserved roles of natural products in bacterial physiology.</title>
        <authorList>
            <consortium name="Agbiome Team Llc"/>
            <person name="Bleich R.M."/>
            <person name="Kirk G.J."/>
            <person name="Santa Maria K.C."/>
            <person name="Allen S.E."/>
            <person name="Farag S."/>
            <person name="Shank E.A."/>
            <person name="Bowers A."/>
        </authorList>
    </citation>
    <scope>NUCLEOTIDE SEQUENCE [LARGE SCALE GENOMIC DNA]</scope>
    <source>
        <strain evidence="1 2">AFS005140</strain>
    </source>
</reference>
<sequence>MGRKKGVQTFIVHHRGRASHGGFTVIGRYRVGAKNEKNAEELLREEIGKHNKVSTYYADGKNDLKYGEVVREC</sequence>
<evidence type="ECO:0000313" key="2">
    <source>
        <dbReference type="Proteomes" id="UP000219897"/>
    </source>
</evidence>
<dbReference type="RefSeq" id="WP_098317189.1">
    <property type="nucleotide sequence ID" value="NZ_NTYF01000023.1"/>
</dbReference>
<name>A0ABD6SD58_BACTU</name>
<dbReference type="Proteomes" id="UP000219897">
    <property type="component" value="Unassembled WGS sequence"/>
</dbReference>
<dbReference type="EMBL" id="NTYF01000023">
    <property type="protein sequence ID" value="PER55857.1"/>
    <property type="molecule type" value="Genomic_DNA"/>
</dbReference>
<proteinExistence type="predicted"/>